<reference evidence="2 3" key="1">
    <citation type="journal article" date="2018" name="Nat. Ecol. Evol.">
        <title>Shark genomes provide insights into elasmobranch evolution and the origin of vertebrates.</title>
        <authorList>
            <person name="Hara Y"/>
            <person name="Yamaguchi K"/>
            <person name="Onimaru K"/>
            <person name="Kadota M"/>
            <person name="Koyanagi M"/>
            <person name="Keeley SD"/>
            <person name="Tatsumi K"/>
            <person name="Tanaka K"/>
            <person name="Motone F"/>
            <person name="Kageyama Y"/>
            <person name="Nozu R"/>
            <person name="Adachi N"/>
            <person name="Nishimura O"/>
            <person name="Nakagawa R"/>
            <person name="Tanegashima C"/>
            <person name="Kiyatake I"/>
            <person name="Matsumoto R"/>
            <person name="Murakumo K"/>
            <person name="Nishida K"/>
            <person name="Terakita A"/>
            <person name="Kuratani S"/>
            <person name="Sato K"/>
            <person name="Hyodo S Kuraku.S."/>
        </authorList>
    </citation>
    <scope>NUCLEOTIDE SEQUENCE [LARGE SCALE GENOMIC DNA]</scope>
</reference>
<comment type="caution">
    <text evidence="2">The sequence shown here is derived from an EMBL/GenBank/DDBJ whole genome shotgun (WGS) entry which is preliminary data.</text>
</comment>
<accession>A0A401Q040</accession>
<dbReference type="PANTHER" id="PTHR16165">
    <property type="entry name" value="NXPE FAMILY MEMBER"/>
    <property type="match status" value="1"/>
</dbReference>
<keyword evidence="3" id="KW-1185">Reference proteome</keyword>
<dbReference type="InterPro" id="IPR057106">
    <property type="entry name" value="NXPE4_C"/>
</dbReference>
<dbReference type="OMA" id="CHYLHEK"/>
<evidence type="ECO:0000313" key="3">
    <source>
        <dbReference type="Proteomes" id="UP000288216"/>
    </source>
</evidence>
<organism evidence="2 3">
    <name type="scientific">Scyliorhinus torazame</name>
    <name type="common">Cloudy catshark</name>
    <name type="synonym">Catulus torazame</name>
    <dbReference type="NCBI Taxonomy" id="75743"/>
    <lineage>
        <taxon>Eukaryota</taxon>
        <taxon>Metazoa</taxon>
        <taxon>Chordata</taxon>
        <taxon>Craniata</taxon>
        <taxon>Vertebrata</taxon>
        <taxon>Chondrichthyes</taxon>
        <taxon>Elasmobranchii</taxon>
        <taxon>Galeomorphii</taxon>
        <taxon>Galeoidea</taxon>
        <taxon>Carcharhiniformes</taxon>
        <taxon>Scyliorhinidae</taxon>
        <taxon>Scyliorhinus</taxon>
    </lineage>
</organism>
<dbReference type="OrthoDB" id="5950832at2759"/>
<dbReference type="STRING" id="75743.A0A401Q040"/>
<dbReference type="EMBL" id="BFAA01010507">
    <property type="protein sequence ID" value="GCB78764.1"/>
    <property type="molecule type" value="Genomic_DNA"/>
</dbReference>
<evidence type="ECO:0000259" key="1">
    <source>
        <dbReference type="Pfam" id="PF24536"/>
    </source>
</evidence>
<protein>
    <recommendedName>
        <fullName evidence="1">NXPE C-terminal domain-containing protein</fullName>
    </recommendedName>
</protein>
<sequence>MRPLGMRCENHGDLVEIAGQAVAGPKKGLRKLNTTNEIKLGPFPSVDQINKIKMEYYAHGAPIRSRPIENQGLPFIANKRDEIKGGRSTVIAFTIWCHFNTFPVEPYIRRLQNIRRSILRLLDRSPDTLVIIKTANVQVLPREVSLNNSDWYSYQLDLVMRKMFEGINVAFVDAWEMTIAHYLPHNMHPERVIIKNEVDEFLSYVCPLKLF</sequence>
<feature type="domain" description="NXPE C-terminal" evidence="1">
    <location>
        <begin position="27"/>
        <end position="206"/>
    </location>
</feature>
<name>A0A401Q040_SCYTO</name>
<gene>
    <name evidence="2" type="ORF">scyTo_0016868</name>
</gene>
<dbReference type="PANTHER" id="PTHR16165:SF9">
    <property type="entry name" value="NXPE FAMILY MEMBER 3"/>
    <property type="match status" value="1"/>
</dbReference>
<proteinExistence type="predicted"/>
<evidence type="ECO:0000313" key="2">
    <source>
        <dbReference type="EMBL" id="GCB78764.1"/>
    </source>
</evidence>
<dbReference type="Pfam" id="PF24536">
    <property type="entry name" value="NXPE4_C"/>
    <property type="match status" value="1"/>
</dbReference>
<dbReference type="Proteomes" id="UP000288216">
    <property type="component" value="Unassembled WGS sequence"/>
</dbReference>
<dbReference type="AlphaFoldDB" id="A0A401Q040"/>